<protein>
    <submittedName>
        <fullName evidence="1">Mitofusin</fullName>
    </submittedName>
</protein>
<accession>A0ACC1HSH6</accession>
<dbReference type="Proteomes" id="UP001145114">
    <property type="component" value="Unassembled WGS sequence"/>
</dbReference>
<evidence type="ECO:0000313" key="1">
    <source>
        <dbReference type="EMBL" id="KAJ1677299.1"/>
    </source>
</evidence>
<sequence>MSSLESSSIARLFDDKLAQTTKHLNRLVARVSDKSSKILVTGDLNAGKSTLVNALLRSEILPSDQQPCTMVFCEVLDAQKNGGAEEIHGIPDAEAYSPSDLTTFVRIDPKDLEDLVMDNAECFQQLKIYTKDLREESGSSGDKSLLNNGVTDVAIIDSPGLNRDSLKTTQLFARQEEIDVVVFVVSAENHFTLSGQDFLLSAGKEKAHIFIVVNKFDAIRRKDRCQRMILDQISVLSPHTAAEADELVHFVSARDMLESTLNRATPEGANTLPEFVRMERCLRTFALEQRFKSKLAPAQRYAYHVLQDVQSISDYNMNMAMRQIQEINALLRESTPRYETLLEAQSETSHRTEQLLDDSCSSVRAHAMTHLANTLESIAVPAERV</sequence>
<feature type="non-terminal residue" evidence="1">
    <location>
        <position position="385"/>
    </location>
</feature>
<gene>
    <name evidence="1" type="primary">FZO1_2</name>
    <name evidence="1" type="ORF">EV182_006456</name>
</gene>
<keyword evidence="2" id="KW-1185">Reference proteome</keyword>
<proteinExistence type="predicted"/>
<organism evidence="1 2">
    <name type="scientific">Spiromyces aspiralis</name>
    <dbReference type="NCBI Taxonomy" id="68401"/>
    <lineage>
        <taxon>Eukaryota</taxon>
        <taxon>Fungi</taxon>
        <taxon>Fungi incertae sedis</taxon>
        <taxon>Zoopagomycota</taxon>
        <taxon>Kickxellomycotina</taxon>
        <taxon>Kickxellomycetes</taxon>
        <taxon>Kickxellales</taxon>
        <taxon>Kickxellaceae</taxon>
        <taxon>Spiromyces</taxon>
    </lineage>
</organism>
<dbReference type="EMBL" id="JAMZIH010002660">
    <property type="protein sequence ID" value="KAJ1677299.1"/>
    <property type="molecule type" value="Genomic_DNA"/>
</dbReference>
<comment type="caution">
    <text evidence="1">The sequence shown here is derived from an EMBL/GenBank/DDBJ whole genome shotgun (WGS) entry which is preliminary data.</text>
</comment>
<name>A0ACC1HSH6_9FUNG</name>
<reference evidence="1" key="1">
    <citation type="submission" date="2022-06" db="EMBL/GenBank/DDBJ databases">
        <title>Phylogenomic reconstructions and comparative analyses of Kickxellomycotina fungi.</title>
        <authorList>
            <person name="Reynolds N.K."/>
            <person name="Stajich J.E."/>
            <person name="Barry K."/>
            <person name="Grigoriev I.V."/>
            <person name="Crous P."/>
            <person name="Smith M.E."/>
        </authorList>
    </citation>
    <scope>NUCLEOTIDE SEQUENCE</scope>
    <source>
        <strain evidence="1">RSA 2271</strain>
    </source>
</reference>
<evidence type="ECO:0000313" key="2">
    <source>
        <dbReference type="Proteomes" id="UP001145114"/>
    </source>
</evidence>